<evidence type="ECO:0000256" key="1">
    <source>
        <dbReference type="ARBA" id="ARBA00004442"/>
    </source>
</evidence>
<evidence type="ECO:0000256" key="3">
    <source>
        <dbReference type="ARBA" id="ARBA00022448"/>
    </source>
</evidence>
<organism evidence="10 11">
    <name type="scientific">Pandoraea pneumonica</name>
    <dbReference type="NCBI Taxonomy" id="2508299"/>
    <lineage>
        <taxon>Bacteria</taxon>
        <taxon>Pseudomonadati</taxon>
        <taxon>Pseudomonadota</taxon>
        <taxon>Betaproteobacteria</taxon>
        <taxon>Burkholderiales</taxon>
        <taxon>Burkholderiaceae</taxon>
        <taxon>Pandoraea</taxon>
    </lineage>
</organism>
<evidence type="ECO:0000256" key="5">
    <source>
        <dbReference type="ARBA" id="ARBA00022692"/>
    </source>
</evidence>
<evidence type="ECO:0000256" key="2">
    <source>
        <dbReference type="ARBA" id="ARBA00007613"/>
    </source>
</evidence>
<dbReference type="AlphaFoldDB" id="A0A5E4UR37"/>
<dbReference type="PANTHER" id="PTHR30026">
    <property type="entry name" value="OUTER MEMBRANE PROTEIN TOLC"/>
    <property type="match status" value="1"/>
</dbReference>
<name>A0A5E4UR37_9BURK</name>
<evidence type="ECO:0000313" key="11">
    <source>
        <dbReference type="Proteomes" id="UP000366945"/>
    </source>
</evidence>
<accession>A0A5E4UR37</accession>
<dbReference type="SUPFAM" id="SSF56954">
    <property type="entry name" value="Outer membrane efflux proteins (OEP)"/>
    <property type="match status" value="1"/>
</dbReference>
<dbReference type="PANTHER" id="PTHR30026:SF20">
    <property type="entry name" value="OUTER MEMBRANE PROTEIN TOLC"/>
    <property type="match status" value="1"/>
</dbReference>
<dbReference type="InterPro" id="IPR010130">
    <property type="entry name" value="T1SS_OMP_TolC"/>
</dbReference>
<keyword evidence="9" id="KW-0732">Signal</keyword>
<comment type="subcellular location">
    <subcellularLocation>
        <location evidence="1">Cell outer membrane</location>
    </subcellularLocation>
</comment>
<evidence type="ECO:0000256" key="7">
    <source>
        <dbReference type="ARBA" id="ARBA00023237"/>
    </source>
</evidence>
<keyword evidence="7" id="KW-0998">Cell outer membrane</keyword>
<keyword evidence="8" id="KW-0175">Coiled coil</keyword>
<proteinExistence type="inferred from homology"/>
<comment type="similarity">
    <text evidence="2">Belongs to the outer membrane factor (OMF) (TC 1.B.17) family.</text>
</comment>
<dbReference type="GO" id="GO:0015288">
    <property type="term" value="F:porin activity"/>
    <property type="evidence" value="ECO:0007669"/>
    <property type="project" value="TreeGrafter"/>
</dbReference>
<gene>
    <name evidence="10" type="primary">tolC_1</name>
    <name evidence="10" type="ORF">PPN31114_02142</name>
</gene>
<sequence>MNRARLLPLACMCCLMPPQASAFDLLDAVRASREYNAGFAIARADLAASGEQFDQGLAQILPRVQLESRFDWDRDSASRGREIRSQTHDIELRQPLFDVSRFAGFQKGRELAALGVATFAGNEQQLMLDAARAFFDMLVAHDKLAAAEASHEALEAQLANVTEEVGLGLSAKLDQDEAQAAFDEAQANVLVAESELLLSKRTFEGITGLNPSEISARFGERFAQANALAPLDTYVQIADGDSSDLRQKALELDVARTNIDEAAGRFLPVVELFARHRESRNTPLYAYNDPSRRDNVIGVNVTIPLFAGGLHASQVREARHKADSAQAKLDDARAKVRDSVIKAYLGANSGMQQVRARLAQRQSTQNKVDATRLGRDVGLRTNLDLLRAQKEHFEARTGLAEAFHAYYMSRLLLAYATGHLDDDVLADLNNTLMTQEG</sequence>
<dbReference type="Gene3D" id="1.20.1600.10">
    <property type="entry name" value="Outer membrane efflux proteins (OEP)"/>
    <property type="match status" value="1"/>
</dbReference>
<keyword evidence="6" id="KW-0472">Membrane</keyword>
<dbReference type="NCBIfam" id="TIGR01844">
    <property type="entry name" value="type_I_sec_TolC"/>
    <property type="match status" value="1"/>
</dbReference>
<feature type="signal peptide" evidence="9">
    <location>
        <begin position="1"/>
        <end position="22"/>
    </location>
</feature>
<keyword evidence="3" id="KW-0813">Transport</keyword>
<dbReference type="InterPro" id="IPR051906">
    <property type="entry name" value="TolC-like"/>
</dbReference>
<dbReference type="GO" id="GO:1990281">
    <property type="term" value="C:efflux pump complex"/>
    <property type="evidence" value="ECO:0007669"/>
    <property type="project" value="TreeGrafter"/>
</dbReference>
<dbReference type="InterPro" id="IPR003423">
    <property type="entry name" value="OMP_efflux"/>
</dbReference>
<evidence type="ECO:0000256" key="8">
    <source>
        <dbReference type="SAM" id="Coils"/>
    </source>
</evidence>
<reference evidence="10 11" key="1">
    <citation type="submission" date="2019-08" db="EMBL/GenBank/DDBJ databases">
        <authorList>
            <person name="Peeters C."/>
        </authorList>
    </citation>
    <scope>NUCLEOTIDE SEQUENCE [LARGE SCALE GENOMIC DNA]</scope>
    <source>
        <strain evidence="10 11">LMG 31114</strain>
    </source>
</reference>
<evidence type="ECO:0000256" key="6">
    <source>
        <dbReference type="ARBA" id="ARBA00023136"/>
    </source>
</evidence>
<keyword evidence="5" id="KW-0812">Transmembrane</keyword>
<dbReference type="GO" id="GO:0009279">
    <property type="term" value="C:cell outer membrane"/>
    <property type="evidence" value="ECO:0007669"/>
    <property type="project" value="UniProtKB-SubCell"/>
</dbReference>
<dbReference type="Pfam" id="PF02321">
    <property type="entry name" value="OEP"/>
    <property type="match status" value="2"/>
</dbReference>
<evidence type="ECO:0000256" key="4">
    <source>
        <dbReference type="ARBA" id="ARBA00022452"/>
    </source>
</evidence>
<feature type="coiled-coil region" evidence="8">
    <location>
        <begin position="144"/>
        <end position="195"/>
    </location>
</feature>
<dbReference type="EMBL" id="CABPSK010000002">
    <property type="protein sequence ID" value="VVE01449.1"/>
    <property type="molecule type" value="Genomic_DNA"/>
</dbReference>
<keyword evidence="4" id="KW-1134">Transmembrane beta strand</keyword>
<protein>
    <submittedName>
        <fullName evidence="10">Outer membrane protein TolC</fullName>
    </submittedName>
</protein>
<feature type="chain" id="PRO_5022662055" evidence="9">
    <location>
        <begin position="23"/>
        <end position="437"/>
    </location>
</feature>
<evidence type="ECO:0000256" key="9">
    <source>
        <dbReference type="SAM" id="SignalP"/>
    </source>
</evidence>
<keyword evidence="11" id="KW-1185">Reference proteome</keyword>
<dbReference type="Proteomes" id="UP000366945">
    <property type="component" value="Unassembled WGS sequence"/>
</dbReference>
<dbReference type="GO" id="GO:0015562">
    <property type="term" value="F:efflux transmembrane transporter activity"/>
    <property type="evidence" value="ECO:0007669"/>
    <property type="project" value="InterPro"/>
</dbReference>
<evidence type="ECO:0000313" key="10">
    <source>
        <dbReference type="EMBL" id="VVE01449.1"/>
    </source>
</evidence>